<feature type="compositionally biased region" description="Low complexity" evidence="16">
    <location>
        <begin position="175"/>
        <end position="192"/>
    </location>
</feature>
<keyword evidence="10" id="KW-0756">Sterol biosynthesis</keyword>
<evidence type="ECO:0000313" key="20">
    <source>
        <dbReference type="Proteomes" id="UP000007322"/>
    </source>
</evidence>
<keyword evidence="9 15" id="KW-0752">Steroid biosynthesis</keyword>
<dbReference type="eggNOG" id="KOG4519">
    <property type="taxonomic scope" value="Eukaryota"/>
</dbReference>
<dbReference type="PANTHER" id="PTHR31814:SF2">
    <property type="entry name" value="PHOSPHOMEVALONATE KINASE"/>
    <property type="match status" value="1"/>
</dbReference>
<feature type="compositionally biased region" description="Basic residues" evidence="16">
    <location>
        <begin position="193"/>
        <end position="203"/>
    </location>
</feature>
<dbReference type="AlphaFoldDB" id="G2Q6J9"/>
<dbReference type="KEGG" id="mtm:MYCTH_38472"/>
<dbReference type="InterPro" id="IPR006204">
    <property type="entry name" value="GHMP_kinase_N_dom"/>
</dbReference>
<evidence type="ECO:0000256" key="6">
    <source>
        <dbReference type="ARBA" id="ARBA00022741"/>
    </source>
</evidence>
<keyword evidence="13 15" id="KW-0753">Steroid metabolism</keyword>
<evidence type="ECO:0000256" key="3">
    <source>
        <dbReference type="ARBA" id="ARBA00012958"/>
    </source>
</evidence>
<dbReference type="InterPro" id="IPR013750">
    <property type="entry name" value="GHMP_kinase_C_dom"/>
</dbReference>
<sequence>MAGSSEDRTVVVSAPGKVLLAGGYIVLDRKHTGLVFGLSARIHVLAQEIHTSAGVHLSEIVVQSPQFLNATWRYGYHLVKNGGGIKVTQLQSGTPVEPNHFVETTLNYVLTYISRVDKSRASHGFQPASLLVLADNDYYSKPKPPGSTDRPSSSSSAGEHLPSRSSEEKAGLSDPSTSTTTTTATTTATAKPPRTRPRPRFRHFGTTLRDAHKTGLGSSAAIVTALTASLLAHYLPRTLFDLSTAQGKRVLHNLAQVAHCSAQGKIGSGFDVASAVYGSCLYRRFSPALLSGLPNPGEEGFAAALAALVDDEGAEPGWDCEVRKEDVGLPAGVAIRMCDVDCGTQTVGMVKKVHEWRDREPEAARAVYERLQGRVDELATVLSAGRVGEVGRVMRSFRETMRSMGKDCGAPIEPESQEELLDALEKVDGVLGTVVPGAGGYDAAAVVMKDDAETEKRVQGFLRKWSTEHEIQVRLMKVRGETEGARMEDVGEFKSWVS</sequence>
<feature type="region of interest" description="Disordered" evidence="16">
    <location>
        <begin position="140"/>
        <end position="203"/>
    </location>
</feature>
<keyword evidence="7 15" id="KW-0418">Kinase</keyword>
<dbReference type="GO" id="GO:0010142">
    <property type="term" value="P:farnesyl diphosphate biosynthetic process, mevalonate pathway"/>
    <property type="evidence" value="ECO:0007669"/>
    <property type="project" value="TreeGrafter"/>
</dbReference>
<dbReference type="HOGENOM" id="CLU_022059_1_0_1"/>
<organism evidence="19 20">
    <name type="scientific">Thermothelomyces thermophilus (strain ATCC 42464 / BCRC 31852 / DSM 1799)</name>
    <name type="common">Sporotrichum thermophile</name>
    <dbReference type="NCBI Taxonomy" id="573729"/>
    <lineage>
        <taxon>Eukaryota</taxon>
        <taxon>Fungi</taxon>
        <taxon>Dikarya</taxon>
        <taxon>Ascomycota</taxon>
        <taxon>Pezizomycotina</taxon>
        <taxon>Sordariomycetes</taxon>
        <taxon>Sordariomycetidae</taxon>
        <taxon>Sordariales</taxon>
        <taxon>Chaetomiaceae</taxon>
        <taxon>Thermothelomyces</taxon>
    </lineage>
</organism>
<dbReference type="SUPFAM" id="SSF55060">
    <property type="entry name" value="GHMP Kinase, C-terminal domain"/>
    <property type="match status" value="1"/>
</dbReference>
<keyword evidence="20" id="KW-1185">Reference proteome</keyword>
<dbReference type="Pfam" id="PF08544">
    <property type="entry name" value="GHMP_kinases_C"/>
    <property type="match status" value="1"/>
</dbReference>
<evidence type="ECO:0000256" key="5">
    <source>
        <dbReference type="ARBA" id="ARBA00022679"/>
    </source>
</evidence>
<keyword evidence="4 15" id="KW-0444">Lipid biosynthesis</keyword>
<comment type="catalytic activity">
    <reaction evidence="14">
        <text>(R)-5-phosphomevalonate + ATP = (R)-5-diphosphomevalonate + ADP</text>
        <dbReference type="Rhea" id="RHEA:16341"/>
        <dbReference type="ChEBI" id="CHEBI:30616"/>
        <dbReference type="ChEBI" id="CHEBI:57557"/>
        <dbReference type="ChEBI" id="CHEBI:58146"/>
        <dbReference type="ChEBI" id="CHEBI:456216"/>
        <dbReference type="EC" id="2.7.4.2"/>
    </reaction>
    <physiologicalReaction direction="left-to-right" evidence="14">
        <dbReference type="Rhea" id="RHEA:16342"/>
    </physiologicalReaction>
</comment>
<comment type="pathway">
    <text evidence="1 15">Isoprenoid biosynthesis; isopentenyl diphosphate biosynthesis via mevalonate pathway; isopentenyl diphosphate from (R)-mevalonate: step 2/3.</text>
</comment>
<dbReference type="Pfam" id="PF00288">
    <property type="entry name" value="GHMP_kinases_N"/>
    <property type="match status" value="1"/>
</dbReference>
<evidence type="ECO:0000256" key="7">
    <source>
        <dbReference type="ARBA" id="ARBA00022777"/>
    </source>
</evidence>
<gene>
    <name evidence="19" type="ORF">MYCTH_38472</name>
</gene>
<evidence type="ECO:0000256" key="8">
    <source>
        <dbReference type="ARBA" id="ARBA00022840"/>
    </source>
</evidence>
<feature type="domain" description="GHMP kinase N-terminal" evidence="17">
    <location>
        <begin position="213"/>
        <end position="278"/>
    </location>
</feature>
<dbReference type="EC" id="2.7.4.2" evidence="3 15"/>
<evidence type="ECO:0000256" key="16">
    <source>
        <dbReference type="SAM" id="MobiDB-lite"/>
    </source>
</evidence>
<comment type="similarity">
    <text evidence="2 15">Belongs to the GHMP kinase family. Mevalonate kinase subfamily.</text>
</comment>
<evidence type="ECO:0000256" key="2">
    <source>
        <dbReference type="ARBA" id="ARBA00006495"/>
    </source>
</evidence>
<keyword evidence="5 15" id="KW-0808">Transferase</keyword>
<dbReference type="InParanoid" id="G2Q6J9"/>
<feature type="domain" description="GHMP kinase C-terminal" evidence="18">
    <location>
        <begin position="384"/>
        <end position="455"/>
    </location>
</feature>
<dbReference type="InterPro" id="IPR016005">
    <property type="entry name" value="Erg8"/>
</dbReference>
<dbReference type="GO" id="GO:0004631">
    <property type="term" value="F:phosphomevalonate kinase activity"/>
    <property type="evidence" value="ECO:0007669"/>
    <property type="project" value="UniProtKB-UniRule"/>
</dbReference>
<dbReference type="UniPathway" id="UPA00057">
    <property type="reaction ID" value="UER00099"/>
</dbReference>
<evidence type="ECO:0000256" key="11">
    <source>
        <dbReference type="ARBA" id="ARBA00023098"/>
    </source>
</evidence>
<evidence type="ECO:0000256" key="15">
    <source>
        <dbReference type="PIRNR" id="PIRNR017288"/>
    </source>
</evidence>
<dbReference type="GeneID" id="11505858"/>
<keyword evidence="12" id="KW-1207">Sterol metabolism</keyword>
<dbReference type="GO" id="GO:0005777">
    <property type="term" value="C:peroxisome"/>
    <property type="evidence" value="ECO:0007669"/>
    <property type="project" value="TreeGrafter"/>
</dbReference>
<feature type="compositionally biased region" description="Basic and acidic residues" evidence="16">
    <location>
        <begin position="161"/>
        <end position="171"/>
    </location>
</feature>
<protein>
    <recommendedName>
        <fullName evidence="3 15">Phosphomevalonate kinase</fullName>
        <ecNumber evidence="3 15">2.7.4.2</ecNumber>
    </recommendedName>
</protein>
<dbReference type="InterPro" id="IPR036554">
    <property type="entry name" value="GHMP_kinase_C_sf"/>
</dbReference>
<evidence type="ECO:0000259" key="17">
    <source>
        <dbReference type="Pfam" id="PF00288"/>
    </source>
</evidence>
<evidence type="ECO:0000313" key="19">
    <source>
        <dbReference type="EMBL" id="AEO55572.1"/>
    </source>
</evidence>
<dbReference type="OrthoDB" id="10262935at2759"/>
<dbReference type="GO" id="GO:0005524">
    <property type="term" value="F:ATP binding"/>
    <property type="evidence" value="ECO:0007669"/>
    <property type="project" value="UniProtKB-UniRule"/>
</dbReference>
<dbReference type="Gene3D" id="3.30.230.10">
    <property type="match status" value="1"/>
</dbReference>
<dbReference type="GO" id="GO:0006696">
    <property type="term" value="P:ergosterol biosynthetic process"/>
    <property type="evidence" value="ECO:0007669"/>
    <property type="project" value="TreeGrafter"/>
</dbReference>
<dbReference type="PIRSF" id="PIRSF017288">
    <property type="entry name" value="PMK_GHMP_euk"/>
    <property type="match status" value="1"/>
</dbReference>
<dbReference type="GO" id="GO:0019287">
    <property type="term" value="P:isopentenyl diphosphate biosynthetic process, mevalonate pathway"/>
    <property type="evidence" value="ECO:0007669"/>
    <property type="project" value="UniProtKB-UniRule"/>
</dbReference>
<dbReference type="FunCoup" id="G2Q6J9">
    <property type="interactions" value="108"/>
</dbReference>
<proteinExistence type="inferred from homology"/>
<keyword evidence="8" id="KW-0067">ATP-binding</keyword>
<dbReference type="EMBL" id="CP003002">
    <property type="protein sequence ID" value="AEO55572.1"/>
    <property type="molecule type" value="Genomic_DNA"/>
</dbReference>
<evidence type="ECO:0000256" key="1">
    <source>
        <dbReference type="ARBA" id="ARBA00005017"/>
    </source>
</evidence>
<evidence type="ECO:0000256" key="13">
    <source>
        <dbReference type="ARBA" id="ARBA00023221"/>
    </source>
</evidence>
<accession>G2Q6J9</accession>
<name>G2Q6J9_THET4</name>
<keyword evidence="11 15" id="KW-0443">Lipid metabolism</keyword>
<dbReference type="RefSeq" id="XP_003660817.1">
    <property type="nucleotide sequence ID" value="XM_003660769.1"/>
</dbReference>
<evidence type="ECO:0000256" key="14">
    <source>
        <dbReference type="ARBA" id="ARBA00029326"/>
    </source>
</evidence>
<dbReference type="VEuPathDB" id="FungiDB:MYCTH_38472"/>
<reference evidence="19 20" key="1">
    <citation type="journal article" date="2011" name="Nat. Biotechnol.">
        <title>Comparative genomic analysis of the thermophilic biomass-degrading fungi Myceliophthora thermophila and Thielavia terrestris.</title>
        <authorList>
            <person name="Berka R.M."/>
            <person name="Grigoriev I.V."/>
            <person name="Otillar R."/>
            <person name="Salamov A."/>
            <person name="Grimwood J."/>
            <person name="Reid I."/>
            <person name="Ishmael N."/>
            <person name="John T."/>
            <person name="Darmond C."/>
            <person name="Moisan M.-C."/>
            <person name="Henrissat B."/>
            <person name="Coutinho P.M."/>
            <person name="Lombard V."/>
            <person name="Natvig D.O."/>
            <person name="Lindquist E."/>
            <person name="Schmutz J."/>
            <person name="Lucas S."/>
            <person name="Harris P."/>
            <person name="Powlowski J."/>
            <person name="Bellemare A."/>
            <person name="Taylor D."/>
            <person name="Butler G."/>
            <person name="de Vries R.P."/>
            <person name="Allijn I.E."/>
            <person name="van den Brink J."/>
            <person name="Ushinsky S."/>
            <person name="Storms R."/>
            <person name="Powell A.J."/>
            <person name="Paulsen I.T."/>
            <person name="Elbourne L.D.H."/>
            <person name="Baker S.E."/>
            <person name="Magnuson J."/>
            <person name="LaBoissiere S."/>
            <person name="Clutterbuck A.J."/>
            <person name="Martinez D."/>
            <person name="Wogulis M."/>
            <person name="de Leon A.L."/>
            <person name="Rey M.W."/>
            <person name="Tsang A."/>
        </authorList>
    </citation>
    <scope>NUCLEOTIDE SEQUENCE [LARGE SCALE GENOMIC DNA]</scope>
    <source>
        <strain evidence="20">ATCC 42464 / BCRC 31852 / DSM 1799</strain>
    </source>
</reference>
<dbReference type="InterPro" id="IPR035102">
    <property type="entry name" value="Phosphomevalonate_kinase"/>
</dbReference>
<dbReference type="STRING" id="573729.G2Q6J9"/>
<dbReference type="OMA" id="LVIHRTM"/>
<evidence type="ECO:0000259" key="18">
    <source>
        <dbReference type="Pfam" id="PF08544"/>
    </source>
</evidence>
<dbReference type="Proteomes" id="UP000007322">
    <property type="component" value="Chromosome 1"/>
</dbReference>
<evidence type="ECO:0000256" key="10">
    <source>
        <dbReference type="ARBA" id="ARBA00023011"/>
    </source>
</evidence>
<dbReference type="InterPro" id="IPR020568">
    <property type="entry name" value="Ribosomal_Su5_D2-typ_SF"/>
</dbReference>
<evidence type="ECO:0000256" key="12">
    <source>
        <dbReference type="ARBA" id="ARBA00023166"/>
    </source>
</evidence>
<dbReference type="PANTHER" id="PTHR31814">
    <property type="match status" value="1"/>
</dbReference>
<keyword evidence="6" id="KW-0547">Nucleotide-binding</keyword>
<evidence type="ECO:0000256" key="4">
    <source>
        <dbReference type="ARBA" id="ARBA00022516"/>
    </source>
</evidence>
<dbReference type="SUPFAM" id="SSF54211">
    <property type="entry name" value="Ribosomal protein S5 domain 2-like"/>
    <property type="match status" value="1"/>
</dbReference>
<dbReference type="InterPro" id="IPR014721">
    <property type="entry name" value="Ribsml_uS5_D2-typ_fold_subgr"/>
</dbReference>
<evidence type="ECO:0000256" key="9">
    <source>
        <dbReference type="ARBA" id="ARBA00022955"/>
    </source>
</evidence>
<dbReference type="Gene3D" id="3.30.70.890">
    <property type="entry name" value="GHMP kinase, C-terminal domain"/>
    <property type="match status" value="1"/>
</dbReference>